<dbReference type="AlphaFoldDB" id="A0AAE1UTS4"/>
<dbReference type="Proteomes" id="UP001291623">
    <property type="component" value="Unassembled WGS sequence"/>
</dbReference>
<feature type="domain" description="MI" evidence="8">
    <location>
        <begin position="340"/>
        <end position="463"/>
    </location>
</feature>
<feature type="compositionally biased region" description="Gly residues" evidence="7">
    <location>
        <begin position="127"/>
        <end position="136"/>
    </location>
</feature>
<evidence type="ECO:0000256" key="6">
    <source>
        <dbReference type="ARBA" id="ARBA00023242"/>
    </source>
</evidence>
<dbReference type="Pfam" id="PF02847">
    <property type="entry name" value="MA3"/>
    <property type="match status" value="2"/>
</dbReference>
<evidence type="ECO:0000256" key="2">
    <source>
        <dbReference type="ARBA" id="ARBA00005497"/>
    </source>
</evidence>
<dbReference type="Gene3D" id="1.25.40.180">
    <property type="match status" value="2"/>
</dbReference>
<organism evidence="9 10">
    <name type="scientific">Anisodus tanguticus</name>
    <dbReference type="NCBI Taxonomy" id="243964"/>
    <lineage>
        <taxon>Eukaryota</taxon>
        <taxon>Viridiplantae</taxon>
        <taxon>Streptophyta</taxon>
        <taxon>Embryophyta</taxon>
        <taxon>Tracheophyta</taxon>
        <taxon>Spermatophyta</taxon>
        <taxon>Magnoliopsida</taxon>
        <taxon>eudicotyledons</taxon>
        <taxon>Gunneridae</taxon>
        <taxon>Pentapetalae</taxon>
        <taxon>asterids</taxon>
        <taxon>lamiids</taxon>
        <taxon>Solanales</taxon>
        <taxon>Solanaceae</taxon>
        <taxon>Solanoideae</taxon>
        <taxon>Hyoscyameae</taxon>
        <taxon>Anisodus</taxon>
    </lineage>
</organism>
<evidence type="ECO:0000256" key="5">
    <source>
        <dbReference type="ARBA" id="ARBA00022845"/>
    </source>
</evidence>
<keyword evidence="3" id="KW-0963">Cytoplasm</keyword>
<dbReference type="InterPro" id="IPR016024">
    <property type="entry name" value="ARM-type_fold"/>
</dbReference>
<gene>
    <name evidence="9" type="ORF">RND71_043984</name>
</gene>
<keyword evidence="4" id="KW-0677">Repeat</keyword>
<dbReference type="FunFam" id="1.25.40.180:FF:000009">
    <property type="entry name" value="programmed cell death protein 4"/>
    <property type="match status" value="1"/>
</dbReference>
<comment type="caution">
    <text evidence="9">The sequence shown here is derived from an EMBL/GenBank/DDBJ whole genome shotgun (WGS) entry which is preliminary data.</text>
</comment>
<accession>A0AAE1UTS4</accession>
<dbReference type="GO" id="GO:0005634">
    <property type="term" value="C:nucleus"/>
    <property type="evidence" value="ECO:0007669"/>
    <property type="project" value="TreeGrafter"/>
</dbReference>
<dbReference type="SUPFAM" id="SSF48371">
    <property type="entry name" value="ARM repeat"/>
    <property type="match status" value="2"/>
</dbReference>
<evidence type="ECO:0000259" key="8">
    <source>
        <dbReference type="PROSITE" id="PS51366"/>
    </source>
</evidence>
<evidence type="ECO:0000256" key="1">
    <source>
        <dbReference type="ARBA" id="ARBA00004514"/>
    </source>
</evidence>
<feature type="region of interest" description="Disordered" evidence="7">
    <location>
        <begin position="111"/>
        <end position="137"/>
    </location>
</feature>
<dbReference type="FunFam" id="1.25.40.180:FF:000008">
    <property type="entry name" value="Programmed cell death protein 4"/>
    <property type="match status" value="1"/>
</dbReference>
<dbReference type="GO" id="GO:0090549">
    <property type="term" value="P:response to carbon starvation"/>
    <property type="evidence" value="ECO:0007669"/>
    <property type="project" value="UniProtKB-ARBA"/>
</dbReference>
<keyword evidence="10" id="KW-1185">Reference proteome</keyword>
<dbReference type="GO" id="GO:0043022">
    <property type="term" value="F:ribosome binding"/>
    <property type="evidence" value="ECO:0007669"/>
    <property type="project" value="UniProtKB-ARBA"/>
</dbReference>
<evidence type="ECO:0000256" key="3">
    <source>
        <dbReference type="ARBA" id="ARBA00022490"/>
    </source>
</evidence>
<dbReference type="GO" id="GO:0006417">
    <property type="term" value="P:regulation of translation"/>
    <property type="evidence" value="ECO:0007669"/>
    <property type="project" value="UniProtKB-KW"/>
</dbReference>
<dbReference type="InterPro" id="IPR039778">
    <property type="entry name" value="PDCD4"/>
</dbReference>
<dbReference type="SMART" id="SM00544">
    <property type="entry name" value="MA3"/>
    <property type="match status" value="2"/>
</dbReference>
<keyword evidence="5" id="KW-0810">Translation regulation</keyword>
<sequence>MATNKVINASLLMNGVHEKCENLKNGKFFPEQVVLKSNKIVESDDDLSDPINGLNHLSDTSRFKNKNKRITKSCDYPEENANGFSTAALSASLPDHFTFNGNFLKYNKKFSKNSRRSRKGKRRGLAKKGGAGGKGTWGKLVDVEEKFEDPSDINYDSDNQENCEYIVIIPPLTDEEIDRHVTSLITEYFEHGDTEEIAFSLEEFNFDKKQSQIIVIAVTLAMEHKSSHRELTSVLISDLYDRILKEKDFDLAFKILLKSLPDLVLDTPEAPVILGNFIARSIADDCLPPNYVQKIQNNLDGCEHAKACLEHISSLLDSKYAMMKLDTVWGIAGGMRPVIALISRIQLLLFEYICSGEIEEATRCLKELEVPHFHHELVYEAIVYALEDMKKRTLVLIVDLFEHLYKTVIITVDQFSYGFNRVYEEFHDISIDVPLADPLLKLLVSKCASKGFLAKELIEKFSVSKGRKRFVSEGDGGKFKEDYQEFLSD</sequence>
<comment type="similarity">
    <text evidence="2">Belongs to the PDCD4 family.</text>
</comment>
<keyword evidence="6" id="KW-0539">Nucleus</keyword>
<dbReference type="GO" id="GO:0005829">
    <property type="term" value="C:cytosol"/>
    <property type="evidence" value="ECO:0007669"/>
    <property type="project" value="UniProtKB-SubCell"/>
</dbReference>
<protein>
    <recommendedName>
        <fullName evidence="8">MI domain-containing protein</fullName>
    </recommendedName>
</protein>
<dbReference type="PANTHER" id="PTHR12626:SF0">
    <property type="entry name" value="PROGRAMMED CELL DEATH PROTEIN 4"/>
    <property type="match status" value="1"/>
</dbReference>
<feature type="domain" description="MI" evidence="8">
    <location>
        <begin position="176"/>
        <end position="297"/>
    </location>
</feature>
<dbReference type="EMBL" id="JAVYJV010000080">
    <property type="protein sequence ID" value="KAK4336879.1"/>
    <property type="molecule type" value="Genomic_DNA"/>
</dbReference>
<proteinExistence type="inferred from homology"/>
<comment type="subcellular location">
    <subcellularLocation>
        <location evidence="1">Cytoplasm</location>
        <location evidence="1">Cytosol</location>
    </subcellularLocation>
</comment>
<name>A0AAE1UTS4_9SOLA</name>
<dbReference type="GO" id="GO:0009646">
    <property type="term" value="P:response to absence of light"/>
    <property type="evidence" value="ECO:0007669"/>
    <property type="project" value="UniProtKB-ARBA"/>
</dbReference>
<dbReference type="InterPro" id="IPR003891">
    <property type="entry name" value="Initiation_fac_eIF4g_MI"/>
</dbReference>
<evidence type="ECO:0000313" key="9">
    <source>
        <dbReference type="EMBL" id="KAK4336879.1"/>
    </source>
</evidence>
<feature type="compositionally biased region" description="Basic residues" evidence="7">
    <location>
        <begin position="111"/>
        <end position="126"/>
    </location>
</feature>
<evidence type="ECO:0000256" key="4">
    <source>
        <dbReference type="ARBA" id="ARBA00022737"/>
    </source>
</evidence>
<dbReference type="GO" id="GO:0045892">
    <property type="term" value="P:negative regulation of DNA-templated transcription"/>
    <property type="evidence" value="ECO:0007669"/>
    <property type="project" value="InterPro"/>
</dbReference>
<evidence type="ECO:0000256" key="7">
    <source>
        <dbReference type="SAM" id="MobiDB-lite"/>
    </source>
</evidence>
<reference evidence="9" key="1">
    <citation type="submission" date="2023-12" db="EMBL/GenBank/DDBJ databases">
        <title>Genome assembly of Anisodus tanguticus.</title>
        <authorList>
            <person name="Wang Y.-J."/>
        </authorList>
    </citation>
    <scope>NUCLEOTIDE SEQUENCE</scope>
    <source>
        <strain evidence="9">KB-2021</strain>
        <tissue evidence="9">Leaf</tissue>
    </source>
</reference>
<dbReference type="PROSITE" id="PS51366">
    <property type="entry name" value="MI"/>
    <property type="match status" value="2"/>
</dbReference>
<dbReference type="PANTHER" id="PTHR12626">
    <property type="entry name" value="PROGRAMMED CELL DEATH 4"/>
    <property type="match status" value="1"/>
</dbReference>
<evidence type="ECO:0000313" key="10">
    <source>
        <dbReference type="Proteomes" id="UP001291623"/>
    </source>
</evidence>